<evidence type="ECO:0000256" key="5">
    <source>
        <dbReference type="ARBA" id="ARBA00022989"/>
    </source>
</evidence>
<dbReference type="EMBL" id="OZ019905">
    <property type="protein sequence ID" value="CAK9202630.1"/>
    <property type="molecule type" value="Genomic_DNA"/>
</dbReference>
<feature type="transmembrane region" description="Helical" evidence="8">
    <location>
        <begin position="140"/>
        <end position="163"/>
    </location>
</feature>
<dbReference type="InterPro" id="IPR028058">
    <property type="entry name" value="Fis1_TPR_N"/>
</dbReference>
<name>A0ABP0TQP9_9BRYO</name>
<evidence type="ECO:0000256" key="7">
    <source>
        <dbReference type="ARBA" id="ARBA00023136"/>
    </source>
</evidence>
<evidence type="ECO:0000256" key="1">
    <source>
        <dbReference type="ARBA" id="ARBA00004572"/>
    </source>
</evidence>
<evidence type="ECO:0000313" key="10">
    <source>
        <dbReference type="Proteomes" id="UP001497512"/>
    </source>
</evidence>
<keyword evidence="6" id="KW-0496">Mitochondrion</keyword>
<sequence>MAASFLDKIGNLFGGGDTLPWTDSEMIATCEVDANNKAGVSGELGNKNDSIMRLAWALVHSHHPSDVQRGIAMLEASLSDGRGGVPEKREILYLLAVGQFRAAEYARSRRLVDQALQISPDFRQASALKQMIEDKIAKDGIIGVGLAAGVVALVASGIVAAVAGSRSHRK</sequence>
<dbReference type="InterPro" id="IPR028061">
    <property type="entry name" value="Fis1_TPR_C"/>
</dbReference>
<dbReference type="InterPro" id="IPR011990">
    <property type="entry name" value="TPR-like_helical_dom_sf"/>
</dbReference>
<dbReference type="Proteomes" id="UP001497512">
    <property type="component" value="Chromosome 13"/>
</dbReference>
<dbReference type="SUPFAM" id="SSF48452">
    <property type="entry name" value="TPR-like"/>
    <property type="match status" value="1"/>
</dbReference>
<dbReference type="PANTHER" id="PTHR13247">
    <property type="entry name" value="TETRATRICOPEPTIDE REPEAT PROTEIN 11 TPR REPEAT PROTEIN 11"/>
    <property type="match status" value="1"/>
</dbReference>
<keyword evidence="5 8" id="KW-1133">Transmembrane helix</keyword>
<protein>
    <recommendedName>
        <fullName evidence="11">Mitochondrial fission 1 protein</fullName>
    </recommendedName>
</protein>
<evidence type="ECO:0008006" key="11">
    <source>
        <dbReference type="Google" id="ProtNLM"/>
    </source>
</evidence>
<keyword evidence="4" id="KW-1000">Mitochondrion outer membrane</keyword>
<dbReference type="PANTHER" id="PTHR13247:SF0">
    <property type="entry name" value="MITOCHONDRIAL FISSION 1 PROTEIN"/>
    <property type="match status" value="1"/>
</dbReference>
<accession>A0ABP0TQP9</accession>
<comment type="subcellular location">
    <subcellularLocation>
        <location evidence="1">Mitochondrion outer membrane</location>
        <topology evidence="1">Single-pass membrane protein</topology>
    </subcellularLocation>
</comment>
<evidence type="ECO:0000256" key="8">
    <source>
        <dbReference type="SAM" id="Phobius"/>
    </source>
</evidence>
<keyword evidence="3 8" id="KW-0812">Transmembrane</keyword>
<dbReference type="Pfam" id="PF14853">
    <property type="entry name" value="Fis1_TPR_C"/>
    <property type="match status" value="1"/>
</dbReference>
<gene>
    <name evidence="9" type="ORF">CSSPTR1EN2_LOCUS6503</name>
</gene>
<comment type="similarity">
    <text evidence="2">Belongs to the FIS1 family.</text>
</comment>
<evidence type="ECO:0000256" key="3">
    <source>
        <dbReference type="ARBA" id="ARBA00022692"/>
    </source>
</evidence>
<dbReference type="InterPro" id="IPR016543">
    <property type="entry name" value="Fis1"/>
</dbReference>
<reference evidence="9" key="1">
    <citation type="submission" date="2024-02" db="EMBL/GenBank/DDBJ databases">
        <authorList>
            <consortium name="ELIXIR-Norway"/>
            <consortium name="Elixir Norway"/>
        </authorList>
    </citation>
    <scope>NUCLEOTIDE SEQUENCE</scope>
</reference>
<organism evidence="9 10">
    <name type="scientific">Sphagnum troendelagicum</name>
    <dbReference type="NCBI Taxonomy" id="128251"/>
    <lineage>
        <taxon>Eukaryota</taxon>
        <taxon>Viridiplantae</taxon>
        <taxon>Streptophyta</taxon>
        <taxon>Embryophyta</taxon>
        <taxon>Bryophyta</taxon>
        <taxon>Sphagnophytina</taxon>
        <taxon>Sphagnopsida</taxon>
        <taxon>Sphagnales</taxon>
        <taxon>Sphagnaceae</taxon>
        <taxon>Sphagnum</taxon>
    </lineage>
</organism>
<evidence type="ECO:0000256" key="6">
    <source>
        <dbReference type="ARBA" id="ARBA00023128"/>
    </source>
</evidence>
<proteinExistence type="inferred from homology"/>
<dbReference type="Pfam" id="PF14852">
    <property type="entry name" value="Fis1_TPR_N"/>
    <property type="match status" value="1"/>
</dbReference>
<evidence type="ECO:0000256" key="4">
    <source>
        <dbReference type="ARBA" id="ARBA00022787"/>
    </source>
</evidence>
<keyword evidence="10" id="KW-1185">Reference proteome</keyword>
<dbReference type="InterPro" id="IPR033745">
    <property type="entry name" value="Fis1_cytosol"/>
</dbReference>
<evidence type="ECO:0000256" key="2">
    <source>
        <dbReference type="ARBA" id="ARBA00008937"/>
    </source>
</evidence>
<keyword evidence="7 8" id="KW-0472">Membrane</keyword>
<dbReference type="CDD" id="cd12212">
    <property type="entry name" value="Fis1"/>
    <property type="match status" value="1"/>
</dbReference>
<evidence type="ECO:0000313" key="9">
    <source>
        <dbReference type="EMBL" id="CAK9202630.1"/>
    </source>
</evidence>
<dbReference type="Gene3D" id="1.25.40.10">
    <property type="entry name" value="Tetratricopeptide repeat domain"/>
    <property type="match status" value="1"/>
</dbReference>